<evidence type="ECO:0000256" key="1">
    <source>
        <dbReference type="SAM" id="MobiDB-lite"/>
    </source>
</evidence>
<dbReference type="EMBL" id="JAEAOA010001875">
    <property type="protein sequence ID" value="KAK3607830.1"/>
    <property type="molecule type" value="Genomic_DNA"/>
</dbReference>
<feature type="compositionally biased region" description="Basic and acidic residues" evidence="1">
    <location>
        <begin position="1147"/>
        <end position="1168"/>
    </location>
</feature>
<evidence type="ECO:0000313" key="2">
    <source>
        <dbReference type="EMBL" id="KAK3607830.1"/>
    </source>
</evidence>
<proteinExistence type="predicted"/>
<feature type="compositionally biased region" description="Polar residues" evidence="1">
    <location>
        <begin position="777"/>
        <end position="792"/>
    </location>
</feature>
<reference evidence="2" key="2">
    <citation type="journal article" date="2021" name="Genome Biol. Evol.">
        <title>Developing a high-quality reference genome for a parasitic bivalve with doubly uniparental inheritance (Bivalvia: Unionida).</title>
        <authorList>
            <person name="Smith C.H."/>
        </authorList>
    </citation>
    <scope>NUCLEOTIDE SEQUENCE</scope>
    <source>
        <strain evidence="2">CHS0354</strain>
        <tissue evidence="2">Mantle</tissue>
    </source>
</reference>
<feature type="compositionally biased region" description="Polar residues" evidence="1">
    <location>
        <begin position="354"/>
        <end position="375"/>
    </location>
</feature>
<accession>A0AAE0WC06</accession>
<protein>
    <submittedName>
        <fullName evidence="2">Uncharacterized protein</fullName>
    </submittedName>
</protein>
<organism evidence="2 3">
    <name type="scientific">Potamilus streckersoni</name>
    <dbReference type="NCBI Taxonomy" id="2493646"/>
    <lineage>
        <taxon>Eukaryota</taxon>
        <taxon>Metazoa</taxon>
        <taxon>Spiralia</taxon>
        <taxon>Lophotrochozoa</taxon>
        <taxon>Mollusca</taxon>
        <taxon>Bivalvia</taxon>
        <taxon>Autobranchia</taxon>
        <taxon>Heteroconchia</taxon>
        <taxon>Palaeoheterodonta</taxon>
        <taxon>Unionida</taxon>
        <taxon>Unionoidea</taxon>
        <taxon>Unionidae</taxon>
        <taxon>Ambleminae</taxon>
        <taxon>Lampsilini</taxon>
        <taxon>Potamilus</taxon>
    </lineage>
</organism>
<feature type="region of interest" description="Disordered" evidence="1">
    <location>
        <begin position="1130"/>
        <end position="1195"/>
    </location>
</feature>
<gene>
    <name evidence="2" type="ORF">CHS0354_031331</name>
</gene>
<dbReference type="Proteomes" id="UP001195483">
    <property type="component" value="Unassembled WGS sequence"/>
</dbReference>
<comment type="caution">
    <text evidence="2">The sequence shown here is derived from an EMBL/GenBank/DDBJ whole genome shotgun (WGS) entry which is preliminary data.</text>
</comment>
<name>A0AAE0WC06_9BIVA</name>
<evidence type="ECO:0000313" key="3">
    <source>
        <dbReference type="Proteomes" id="UP001195483"/>
    </source>
</evidence>
<reference evidence="2" key="1">
    <citation type="journal article" date="2021" name="Genome Biol. Evol.">
        <title>A High-Quality Reference Genome for a Parasitic Bivalve with Doubly Uniparental Inheritance (Bivalvia: Unionida).</title>
        <authorList>
            <person name="Smith C.H."/>
        </authorList>
    </citation>
    <scope>NUCLEOTIDE SEQUENCE</scope>
    <source>
        <strain evidence="2">CHS0354</strain>
    </source>
</reference>
<reference evidence="2" key="3">
    <citation type="submission" date="2023-05" db="EMBL/GenBank/DDBJ databases">
        <authorList>
            <person name="Smith C.H."/>
        </authorList>
    </citation>
    <scope>NUCLEOTIDE SEQUENCE</scope>
    <source>
        <strain evidence="2">CHS0354</strain>
        <tissue evidence="2">Mantle</tissue>
    </source>
</reference>
<feature type="compositionally biased region" description="Basic and acidic residues" evidence="1">
    <location>
        <begin position="1064"/>
        <end position="1080"/>
    </location>
</feature>
<keyword evidence="3" id="KW-1185">Reference proteome</keyword>
<sequence>MSSSENKYGIQSQVFFTVLQSLFSLIDTMMSDAGTFAFIDGKLVQLSPPALMAKLDGKKNYPLSKSEGIGGSPFTTLHNLVPLATPVSTNPDIVSFTMTPNIPLGAVLSIPWVPGSPAVNLHGQPQVPNMAGLIQSNLSSPIQSNVSIQIQPDLTSNIQSNLTKNIHPNLTSTIQSNLTSNIQTAPTFHQNVVQPSVHRVLSTVPIIQPSMSSVMPTVPNVQEGIQQNVAVAPQGVSMVVQNFPSILSQMPSMINQGTINIVHQSPSNVTQAVPSIQQQSVETQSSVRQIPSPAGPVISSVQSLSEPHISGKQFIYSPNNDCIGVMETFDSNPQLGPVGAKKPGNRWRTPTPPNMLSKSSNQWRTPTPPNMLSKTRTPVRIEPKVTNNDKKHSDLELMSSDQKHNSCTPVPQTLFKRVMKTTGEPAVICINLQEKQMNLVELRHVTDENMSDKQVTDFSHFNVRRSSDTKTSQCQQQLAQPKTSLSNKTVSHQPVAVASSHIASNTCVARTNTSRQSKTKSTLCVVPQLDKLKQTGSSSQVLQQASIPLNVFPNLGNQNKNLTISSQSAQKLNAKLVQQENTEKRLPNYWGGPNRVIHVTSANTSTSIPFSTVSQVGVDIINQYLISPSSVAQVSSVSKMGQDLINPSIQATEGNKTVLTSLLSENQYMLCTSSGTQVSAASKGGQIIVNPASILVNPSALVNQSSTLGSQSSYSHSSLQGTQVGQILMKPVSAKQEFTMSTGVAKKQACNHSLSTGMAFGTDNIISTQGVSSIQSSTLASNPKTLANNSASRAGHQKEGTASESLFTNVAMRWKKDAKTGTMLKSPSVETVSQKIATSTAPVIIPCANFTCEAPCKAPSLTADKIQLTAQVSQKTDDVIDLTEDTSSAEICGMITRVSATVKSGNKESIVNCSSDKQKAKMLSTSSSNCTTKSATEIFVDLTAEDENSQEVENGENNFTGDSSQLLNKIAEKGTINIDSGNKQSQKKCGVPKTYIEVDLTGPSSPDQSAVFKEIYSNNQSETETSIYIQSEDLSNPSSLVELNDSSGIFAKRVENLTLCSDESTDKLDSAGENSSKSDLDPSNCKPVQLNLIQYYLPQPNVKKDMAVQNKAERSFNDCFLSFCSRQEQESSDPKTSENDLPVQKHQVKEKITDSFIKERSKRSDRTARSRKRFGKRSGEEKNSGPRSKRSNRKKLGRSTSYYKYSFCSDTSESEGNYSEYSDSECMTEIYVDVDTNNDKDDIDSKDVLDSVRILQSNQEAGNSLRSLPVQFCRVVLTRIDDLETHNGLLDPDKLCSKKCREAHVKTLC</sequence>
<feature type="region of interest" description="Disordered" evidence="1">
    <location>
        <begin position="1064"/>
        <end position="1083"/>
    </location>
</feature>
<feature type="region of interest" description="Disordered" evidence="1">
    <location>
        <begin position="334"/>
        <end position="375"/>
    </location>
</feature>
<feature type="region of interest" description="Disordered" evidence="1">
    <location>
        <begin position="777"/>
        <end position="800"/>
    </location>
</feature>